<accession>A6JMA0</accession>
<name>A6JMA0_RAT</name>
<gene>
    <name evidence="2" type="ORF">rCG_55947</name>
</gene>
<dbReference type="Proteomes" id="UP000234681">
    <property type="component" value="Chromosome 17"/>
</dbReference>
<evidence type="ECO:0000256" key="1">
    <source>
        <dbReference type="SAM" id="MobiDB-lite"/>
    </source>
</evidence>
<reference evidence="3" key="1">
    <citation type="submission" date="2005-09" db="EMBL/GenBank/DDBJ databases">
        <authorList>
            <person name="Mural R.J."/>
            <person name="Li P.W."/>
            <person name="Adams M.D."/>
            <person name="Amanatides P.G."/>
            <person name="Baden-Tillson H."/>
            <person name="Barnstead M."/>
            <person name="Chin S.H."/>
            <person name="Dew I."/>
            <person name="Evans C.A."/>
            <person name="Ferriera S."/>
            <person name="Flanigan M."/>
            <person name="Fosler C."/>
            <person name="Glodek A."/>
            <person name="Gu Z."/>
            <person name="Holt R.A."/>
            <person name="Jennings D."/>
            <person name="Kraft C.L."/>
            <person name="Lu F."/>
            <person name="Nguyen T."/>
            <person name="Nusskern D.R."/>
            <person name="Pfannkoch C.M."/>
            <person name="Sitter C."/>
            <person name="Sutton G.G."/>
            <person name="Venter J.C."/>
            <person name="Wang Z."/>
            <person name="Woodage T."/>
            <person name="Zheng X.H."/>
            <person name="Zhong F."/>
        </authorList>
    </citation>
    <scope>NUCLEOTIDE SEQUENCE [LARGE SCALE GENOMIC DNA]</scope>
    <source>
        <strain>BN</strain>
        <strain evidence="3">Sprague-Dawley</strain>
    </source>
</reference>
<evidence type="ECO:0000313" key="2">
    <source>
        <dbReference type="EMBL" id="EDL78777.1"/>
    </source>
</evidence>
<feature type="region of interest" description="Disordered" evidence="1">
    <location>
        <begin position="1"/>
        <end position="43"/>
    </location>
</feature>
<organism evidence="2 3">
    <name type="scientific">Rattus norvegicus</name>
    <name type="common">Rat</name>
    <dbReference type="NCBI Taxonomy" id="10116"/>
    <lineage>
        <taxon>Eukaryota</taxon>
        <taxon>Metazoa</taxon>
        <taxon>Chordata</taxon>
        <taxon>Craniata</taxon>
        <taxon>Vertebrata</taxon>
        <taxon>Euteleostomi</taxon>
        <taxon>Mammalia</taxon>
        <taxon>Eutheria</taxon>
        <taxon>Euarchontoglires</taxon>
        <taxon>Glires</taxon>
        <taxon>Rodentia</taxon>
        <taxon>Myomorpha</taxon>
        <taxon>Muroidea</taxon>
        <taxon>Muridae</taxon>
        <taxon>Murinae</taxon>
        <taxon>Rattus</taxon>
    </lineage>
</organism>
<sequence>MPYFRLHRPGRHPAFSPREGRRSLVPSPATPSGPQKHQTSVSLGPIKSNIPFPVFSPPVPPTRPCLSSLLAFGLSYPFSRANHFLSTPHSSSTSPLCTCSATLCPAVKTSLKGF</sequence>
<feature type="compositionally biased region" description="Polar residues" evidence="1">
    <location>
        <begin position="30"/>
        <end position="42"/>
    </location>
</feature>
<proteinExistence type="predicted"/>
<protein>
    <submittedName>
        <fullName evidence="2">RCG55947</fullName>
    </submittedName>
</protein>
<dbReference type="AlphaFoldDB" id="A6JMA0"/>
<evidence type="ECO:0000313" key="3">
    <source>
        <dbReference type="Proteomes" id="UP000234681"/>
    </source>
</evidence>
<feature type="compositionally biased region" description="Basic residues" evidence="1">
    <location>
        <begin position="1"/>
        <end position="11"/>
    </location>
</feature>
<dbReference type="EMBL" id="CH473990">
    <property type="protein sequence ID" value="EDL78777.1"/>
    <property type="molecule type" value="Genomic_DNA"/>
</dbReference>